<evidence type="ECO:0000313" key="3">
    <source>
        <dbReference type="Proteomes" id="UP000549394"/>
    </source>
</evidence>
<dbReference type="EMBL" id="CAJFCJ010000005">
    <property type="protein sequence ID" value="CAD5114868.1"/>
    <property type="molecule type" value="Genomic_DNA"/>
</dbReference>
<feature type="region of interest" description="Disordered" evidence="1">
    <location>
        <begin position="23"/>
        <end position="274"/>
    </location>
</feature>
<protein>
    <submittedName>
        <fullName evidence="2">DgyrCDS3901</fullName>
    </submittedName>
</protein>
<feature type="compositionally biased region" description="Low complexity" evidence="1">
    <location>
        <begin position="159"/>
        <end position="168"/>
    </location>
</feature>
<feature type="compositionally biased region" description="Polar residues" evidence="1">
    <location>
        <begin position="23"/>
        <end position="37"/>
    </location>
</feature>
<gene>
    <name evidence="2" type="ORF">DGYR_LOCUS3671</name>
</gene>
<feature type="compositionally biased region" description="Basic and acidic residues" evidence="1">
    <location>
        <begin position="189"/>
        <end position="224"/>
    </location>
</feature>
<sequence length="274" mass="30995">MLPMFRRRTPQWYKEMHRDVLKSATNVSNNGNLSTVNDARAENDERQTAREQIELVQQQKREKVEVKEENGKLDNDEASRTPKSERIADELPKSGSVSSLLSAWKNRSSDQSPSTPVVRSNFTRQEKKKSTPVVVAENSIQNSEPEIKEEKNNHEEVDSSSYIRSSVSNTDKDELKNIPLPSARSLRSLFEKGGETKPVEKKVSVTRRFSFEKQKEPIVTSKDDAIDEDQTKSNGTTHQPDVVDSKDGTPSRLSPDEEKPVKGSIKSLLAKFNR</sequence>
<proteinExistence type="predicted"/>
<feature type="compositionally biased region" description="Basic and acidic residues" evidence="1">
    <location>
        <begin position="145"/>
        <end position="157"/>
    </location>
</feature>
<accession>A0A7I8VF98</accession>
<name>A0A7I8VF98_9ANNE</name>
<evidence type="ECO:0000313" key="2">
    <source>
        <dbReference type="EMBL" id="CAD5114868.1"/>
    </source>
</evidence>
<feature type="compositionally biased region" description="Basic and acidic residues" evidence="1">
    <location>
        <begin position="241"/>
        <end position="261"/>
    </location>
</feature>
<feature type="compositionally biased region" description="Basic and acidic residues" evidence="1">
    <location>
        <begin position="39"/>
        <end position="92"/>
    </location>
</feature>
<organism evidence="2 3">
    <name type="scientific">Dimorphilus gyrociliatus</name>
    <dbReference type="NCBI Taxonomy" id="2664684"/>
    <lineage>
        <taxon>Eukaryota</taxon>
        <taxon>Metazoa</taxon>
        <taxon>Spiralia</taxon>
        <taxon>Lophotrochozoa</taxon>
        <taxon>Annelida</taxon>
        <taxon>Polychaeta</taxon>
        <taxon>Polychaeta incertae sedis</taxon>
        <taxon>Dinophilidae</taxon>
        <taxon>Dimorphilus</taxon>
    </lineage>
</organism>
<dbReference type="Proteomes" id="UP000549394">
    <property type="component" value="Unassembled WGS sequence"/>
</dbReference>
<dbReference type="AlphaFoldDB" id="A0A7I8VF98"/>
<reference evidence="2 3" key="1">
    <citation type="submission" date="2020-08" db="EMBL/GenBank/DDBJ databases">
        <authorList>
            <person name="Hejnol A."/>
        </authorList>
    </citation>
    <scope>NUCLEOTIDE SEQUENCE [LARGE SCALE GENOMIC DNA]</scope>
</reference>
<keyword evidence="3" id="KW-1185">Reference proteome</keyword>
<feature type="compositionally biased region" description="Polar residues" evidence="1">
    <location>
        <begin position="95"/>
        <end position="123"/>
    </location>
</feature>
<comment type="caution">
    <text evidence="2">The sequence shown here is derived from an EMBL/GenBank/DDBJ whole genome shotgun (WGS) entry which is preliminary data.</text>
</comment>
<evidence type="ECO:0000256" key="1">
    <source>
        <dbReference type="SAM" id="MobiDB-lite"/>
    </source>
</evidence>